<keyword evidence="1" id="KW-1133">Transmembrane helix</keyword>
<name>A9DP13_9FLAO</name>
<reference evidence="2 3" key="1">
    <citation type="journal article" date="2011" name="J. Bacteriol.">
        <title>Genome sequence of the algicidal bacterium Kordia algicida OT-1.</title>
        <authorList>
            <person name="Lee H.S."/>
            <person name="Kang S.G."/>
            <person name="Kwon K.K."/>
            <person name="Lee J.H."/>
            <person name="Kim S.J."/>
        </authorList>
    </citation>
    <scope>NUCLEOTIDE SEQUENCE [LARGE SCALE GENOMIC DNA]</scope>
    <source>
        <strain evidence="2 3">OT-1</strain>
    </source>
</reference>
<dbReference type="AlphaFoldDB" id="A9DP13"/>
<dbReference type="STRING" id="391587.KAOT1_19257"/>
<comment type="caution">
    <text evidence="2">The sequence shown here is derived from an EMBL/GenBank/DDBJ whole genome shotgun (WGS) entry which is preliminary data.</text>
</comment>
<protein>
    <submittedName>
        <fullName evidence="2">Uncharacterized protein</fullName>
    </submittedName>
</protein>
<proteinExistence type="predicted"/>
<dbReference type="EMBL" id="ABIB01000002">
    <property type="protein sequence ID" value="EDP97332.1"/>
    <property type="molecule type" value="Genomic_DNA"/>
</dbReference>
<keyword evidence="3" id="KW-1185">Reference proteome</keyword>
<keyword evidence="1" id="KW-0812">Transmembrane</keyword>
<accession>A9DP13</accession>
<feature type="transmembrane region" description="Helical" evidence="1">
    <location>
        <begin position="6"/>
        <end position="26"/>
    </location>
</feature>
<sequence length="64" mass="7832">MKFILLQLNLYVIWLLLIKSISFLNITKYVNYISRNLCFVSLYNMNQKLFTMKKEKIKIRIKQN</sequence>
<dbReference type="Proteomes" id="UP000002945">
    <property type="component" value="Unassembled WGS sequence"/>
</dbReference>
<organism evidence="2 3">
    <name type="scientific">Kordia algicida OT-1</name>
    <dbReference type="NCBI Taxonomy" id="391587"/>
    <lineage>
        <taxon>Bacteria</taxon>
        <taxon>Pseudomonadati</taxon>
        <taxon>Bacteroidota</taxon>
        <taxon>Flavobacteriia</taxon>
        <taxon>Flavobacteriales</taxon>
        <taxon>Flavobacteriaceae</taxon>
        <taxon>Kordia</taxon>
    </lineage>
</organism>
<evidence type="ECO:0000313" key="2">
    <source>
        <dbReference type="EMBL" id="EDP97332.1"/>
    </source>
</evidence>
<evidence type="ECO:0000256" key="1">
    <source>
        <dbReference type="SAM" id="Phobius"/>
    </source>
</evidence>
<dbReference type="HOGENOM" id="CLU_2861929_0_0_10"/>
<evidence type="ECO:0000313" key="3">
    <source>
        <dbReference type="Proteomes" id="UP000002945"/>
    </source>
</evidence>
<gene>
    <name evidence="2" type="ORF">KAOT1_19257</name>
</gene>
<keyword evidence="1" id="KW-0472">Membrane</keyword>